<keyword evidence="1" id="KW-0560">Oxidoreductase</keyword>
<dbReference type="InterPro" id="IPR036263">
    <property type="entry name" value="Chorismate_II_sf"/>
</dbReference>
<dbReference type="Pfam" id="PF01817">
    <property type="entry name" value="CM_2"/>
    <property type="match status" value="1"/>
</dbReference>
<proteinExistence type="predicted"/>
<dbReference type="InterPro" id="IPR003099">
    <property type="entry name" value="Prephen_DH"/>
</dbReference>
<organism evidence="4">
    <name type="scientific">marine metagenome</name>
    <dbReference type="NCBI Taxonomy" id="408172"/>
    <lineage>
        <taxon>unclassified sequences</taxon>
        <taxon>metagenomes</taxon>
        <taxon>ecological metagenomes</taxon>
    </lineage>
</organism>
<dbReference type="SMART" id="SM00830">
    <property type="entry name" value="CM_2"/>
    <property type="match status" value="1"/>
</dbReference>
<dbReference type="Gene3D" id="1.20.59.10">
    <property type="entry name" value="Chorismate mutase"/>
    <property type="match status" value="1"/>
</dbReference>
<dbReference type="SUPFAM" id="SSF48600">
    <property type="entry name" value="Chorismate mutase II"/>
    <property type="match status" value="1"/>
</dbReference>
<name>A0A381NHB9_9ZZZZ</name>
<dbReference type="GO" id="GO:0004106">
    <property type="term" value="F:chorismate mutase activity"/>
    <property type="evidence" value="ECO:0007669"/>
    <property type="project" value="InterPro"/>
</dbReference>
<dbReference type="InterPro" id="IPR036291">
    <property type="entry name" value="NAD(P)-bd_dom_sf"/>
</dbReference>
<dbReference type="InterPro" id="IPR046826">
    <property type="entry name" value="PDH_N"/>
</dbReference>
<dbReference type="InterPro" id="IPR050812">
    <property type="entry name" value="Preph/Arog_dehydrog"/>
</dbReference>
<dbReference type="Pfam" id="PF02153">
    <property type="entry name" value="PDH_N"/>
    <property type="match status" value="1"/>
</dbReference>
<dbReference type="InterPro" id="IPR002701">
    <property type="entry name" value="CM_II_prokaryot"/>
</dbReference>
<dbReference type="EMBL" id="UINC01000349">
    <property type="protein sequence ID" value="SUZ53789.1"/>
    <property type="molecule type" value="Genomic_DNA"/>
</dbReference>
<dbReference type="SUPFAM" id="SSF48179">
    <property type="entry name" value="6-phosphogluconate dehydrogenase C-terminal domain-like"/>
    <property type="match status" value="1"/>
</dbReference>
<dbReference type="InterPro" id="IPR046825">
    <property type="entry name" value="PDH_C"/>
</dbReference>
<evidence type="ECO:0008006" key="5">
    <source>
        <dbReference type="Google" id="ProtNLM"/>
    </source>
</evidence>
<dbReference type="PROSITE" id="PS51176">
    <property type="entry name" value="PDH_ADH"/>
    <property type="match status" value="1"/>
</dbReference>
<dbReference type="Pfam" id="PF20463">
    <property type="entry name" value="PDH_C"/>
    <property type="match status" value="1"/>
</dbReference>
<dbReference type="GO" id="GO:0004665">
    <property type="term" value="F:prephenate dehydrogenase (NADP+) activity"/>
    <property type="evidence" value="ECO:0007669"/>
    <property type="project" value="InterPro"/>
</dbReference>
<evidence type="ECO:0000259" key="2">
    <source>
        <dbReference type="PROSITE" id="PS51168"/>
    </source>
</evidence>
<feature type="domain" description="Prephenate/arogenate dehydrogenase" evidence="3">
    <location>
        <begin position="102"/>
        <end position="367"/>
    </location>
</feature>
<accession>A0A381NHB9</accession>
<evidence type="ECO:0000313" key="4">
    <source>
        <dbReference type="EMBL" id="SUZ53789.1"/>
    </source>
</evidence>
<dbReference type="PROSITE" id="PS51168">
    <property type="entry name" value="CHORISMATE_MUT_2"/>
    <property type="match status" value="1"/>
</dbReference>
<dbReference type="InterPro" id="IPR036979">
    <property type="entry name" value="CM_dom_sf"/>
</dbReference>
<feature type="domain" description="Chorismate mutase" evidence="2">
    <location>
        <begin position="1"/>
        <end position="92"/>
    </location>
</feature>
<dbReference type="PANTHER" id="PTHR21363:SF0">
    <property type="entry name" value="PREPHENATE DEHYDROGENASE [NADP(+)]"/>
    <property type="match status" value="1"/>
</dbReference>
<dbReference type="AlphaFoldDB" id="A0A381NHB9"/>
<dbReference type="PANTHER" id="PTHR21363">
    <property type="entry name" value="PREPHENATE DEHYDROGENASE"/>
    <property type="match status" value="1"/>
</dbReference>
<reference evidence="4" key="1">
    <citation type="submission" date="2018-05" db="EMBL/GenBank/DDBJ databases">
        <authorList>
            <person name="Lanie J.A."/>
            <person name="Ng W.-L."/>
            <person name="Kazmierczak K.M."/>
            <person name="Andrzejewski T.M."/>
            <person name="Davidsen T.M."/>
            <person name="Wayne K.J."/>
            <person name="Tettelin H."/>
            <person name="Glass J.I."/>
            <person name="Rusch D."/>
            <person name="Podicherti R."/>
            <person name="Tsui H.-C.T."/>
            <person name="Winkler M.E."/>
        </authorList>
    </citation>
    <scope>NUCLEOTIDE SEQUENCE</scope>
</reference>
<dbReference type="Gene3D" id="1.10.3660.10">
    <property type="entry name" value="6-phosphogluconate dehydrogenase C-terminal like domain"/>
    <property type="match status" value="1"/>
</dbReference>
<gene>
    <name evidence="4" type="ORF">METZ01_LOCUS6643</name>
</gene>
<dbReference type="GO" id="GO:0008977">
    <property type="term" value="F:prephenate dehydrogenase (NAD+) activity"/>
    <property type="evidence" value="ECO:0007669"/>
    <property type="project" value="InterPro"/>
</dbReference>
<dbReference type="Gene3D" id="3.40.50.720">
    <property type="entry name" value="NAD(P)-binding Rossmann-like Domain"/>
    <property type="match status" value="1"/>
</dbReference>
<dbReference type="GO" id="GO:0006571">
    <property type="term" value="P:tyrosine biosynthetic process"/>
    <property type="evidence" value="ECO:0007669"/>
    <property type="project" value="InterPro"/>
</dbReference>
<protein>
    <recommendedName>
        <fullName evidence="5">Chorismate mutase</fullName>
    </recommendedName>
</protein>
<sequence length="367" mass="39949">MAVAKPLTDLRAELADLDRQILTLVAARQRLSLTVGSTKRAAGLPLRDYRQEKAVINRSRATAAELGFAPELAEQLVLSLIRSSLTVQEHDEVVTQASGEGQRALVIGGAGKMGRWFVRFLDSQGFQVDVADPAGKVEGHAHCANWESLDLDHDIIVVAAPLRASNVILLGLAERSPNGIVFDIGSLKSPVRPGLTALAQAGIRVTSIHPMFGPDTQLLSGRHVIFIDVGVSEATTAAEDLFNSTMAVRVSMDLESHDRLITWVLGLAHATNIAFMTALVKSGEAAPTLAELSSTTFDEQLQVASRVVHDSPQLYFEIQSLNDFRMESLDALESAVGRFRNIVETGDEMAFQELMEDGRRYLEKRLL</sequence>
<evidence type="ECO:0000256" key="1">
    <source>
        <dbReference type="ARBA" id="ARBA00023002"/>
    </source>
</evidence>
<dbReference type="GO" id="GO:0070403">
    <property type="term" value="F:NAD+ binding"/>
    <property type="evidence" value="ECO:0007669"/>
    <property type="project" value="InterPro"/>
</dbReference>
<evidence type="ECO:0000259" key="3">
    <source>
        <dbReference type="PROSITE" id="PS51176"/>
    </source>
</evidence>
<dbReference type="SUPFAM" id="SSF51735">
    <property type="entry name" value="NAD(P)-binding Rossmann-fold domains"/>
    <property type="match status" value="1"/>
</dbReference>
<dbReference type="GO" id="GO:0046417">
    <property type="term" value="P:chorismate metabolic process"/>
    <property type="evidence" value="ECO:0007669"/>
    <property type="project" value="InterPro"/>
</dbReference>
<dbReference type="InterPro" id="IPR008927">
    <property type="entry name" value="6-PGluconate_DH-like_C_sf"/>
</dbReference>